<evidence type="ECO:0000256" key="11">
    <source>
        <dbReference type="ARBA" id="ARBA00030363"/>
    </source>
</evidence>
<dbReference type="InterPro" id="IPR038492">
    <property type="entry name" value="GBBH-like_N_sf"/>
</dbReference>
<evidence type="ECO:0000256" key="1">
    <source>
        <dbReference type="ARBA" id="ARBA00001954"/>
    </source>
</evidence>
<comment type="cofactor">
    <cofactor evidence="2">
        <name>L-ascorbate</name>
        <dbReference type="ChEBI" id="CHEBI:38290"/>
    </cofactor>
</comment>
<dbReference type="Gene3D" id="3.30.2020.30">
    <property type="match status" value="1"/>
</dbReference>
<evidence type="ECO:0000256" key="10">
    <source>
        <dbReference type="ARBA" id="ARBA00023004"/>
    </source>
</evidence>
<gene>
    <name evidence="18" type="ORF">AW171_hschr31887</name>
</gene>
<dbReference type="InterPro" id="IPR010376">
    <property type="entry name" value="GBBH-like_N"/>
</dbReference>
<evidence type="ECO:0000256" key="3">
    <source>
        <dbReference type="ARBA" id="ARBA00005022"/>
    </source>
</evidence>
<dbReference type="UniPathway" id="UPA00118"/>
<evidence type="ECO:0000256" key="4">
    <source>
        <dbReference type="ARBA" id="ARBA00008654"/>
    </source>
</evidence>
<dbReference type="GO" id="GO:0050353">
    <property type="term" value="F:trimethyllysine dioxygenase activity"/>
    <property type="evidence" value="ECO:0007669"/>
    <property type="project" value="UniProtKB-EC"/>
</dbReference>
<evidence type="ECO:0000256" key="9">
    <source>
        <dbReference type="ARBA" id="ARBA00023002"/>
    </source>
</evidence>
<dbReference type="Proteomes" id="UP000243052">
    <property type="component" value="Chromosome iii"/>
</dbReference>
<dbReference type="SUPFAM" id="SSF51197">
    <property type="entry name" value="Clavaminate synthase-like"/>
    <property type="match status" value="1"/>
</dbReference>
<dbReference type="Gene3D" id="3.60.130.10">
    <property type="entry name" value="Clavaminate synthase-like"/>
    <property type="match status" value="1"/>
</dbReference>
<keyword evidence="10" id="KW-0408">Iron</keyword>
<dbReference type="STRING" id="45286.A0A0X8HRD3"/>
<dbReference type="PANTHER" id="PTHR10696">
    <property type="entry name" value="GAMMA-BUTYROBETAINE HYDROXYLASE-RELATED"/>
    <property type="match status" value="1"/>
</dbReference>
<proteinExistence type="inferred from homology"/>
<feature type="domain" description="TauD/TfdA-like" evidence="16">
    <location>
        <begin position="145"/>
        <end position="387"/>
    </location>
</feature>
<comment type="similarity">
    <text evidence="4">Belongs to the gamma-BBH/TMLD family.</text>
</comment>
<evidence type="ECO:0000256" key="2">
    <source>
        <dbReference type="ARBA" id="ARBA00001961"/>
    </source>
</evidence>
<dbReference type="InterPro" id="IPR050411">
    <property type="entry name" value="AlphaKG_dependent_hydroxylases"/>
</dbReference>
<organism evidence="18 19">
    <name type="scientific">Eremothecium sinecaudum</name>
    <dbReference type="NCBI Taxonomy" id="45286"/>
    <lineage>
        <taxon>Eukaryota</taxon>
        <taxon>Fungi</taxon>
        <taxon>Dikarya</taxon>
        <taxon>Ascomycota</taxon>
        <taxon>Saccharomycotina</taxon>
        <taxon>Saccharomycetes</taxon>
        <taxon>Saccharomycetales</taxon>
        <taxon>Saccharomycetaceae</taxon>
        <taxon>Eremothecium</taxon>
    </lineage>
</organism>
<evidence type="ECO:0000256" key="6">
    <source>
        <dbReference type="ARBA" id="ARBA00022723"/>
    </source>
</evidence>
<evidence type="ECO:0000313" key="18">
    <source>
        <dbReference type="EMBL" id="AMD20018.1"/>
    </source>
</evidence>
<dbReference type="OrthoDB" id="408743at2759"/>
<dbReference type="EMBL" id="CP014243">
    <property type="protein sequence ID" value="AMD20018.1"/>
    <property type="molecule type" value="Genomic_DNA"/>
</dbReference>
<keyword evidence="8" id="KW-0223">Dioxygenase</keyword>
<dbReference type="InterPro" id="IPR012776">
    <property type="entry name" value="Trimethyllysine_dOase"/>
</dbReference>
<keyword evidence="6" id="KW-0479">Metal-binding</keyword>
<dbReference type="Pfam" id="PF06155">
    <property type="entry name" value="GBBH-like_N"/>
    <property type="match status" value="1"/>
</dbReference>
<dbReference type="GO" id="GO:0045329">
    <property type="term" value="P:carnitine biosynthetic process"/>
    <property type="evidence" value="ECO:0007669"/>
    <property type="project" value="UniProtKB-UniPathway"/>
</dbReference>
<evidence type="ECO:0000259" key="16">
    <source>
        <dbReference type="Pfam" id="PF02668"/>
    </source>
</evidence>
<reference evidence="18 19" key="1">
    <citation type="submission" date="2016-01" db="EMBL/GenBank/DDBJ databases">
        <title>Genome sequence of the yeast Holleya sinecauda.</title>
        <authorList>
            <person name="Dietrich F.S."/>
        </authorList>
    </citation>
    <scope>NUCLEOTIDE SEQUENCE [LARGE SCALE GENOMIC DNA]</scope>
    <source>
        <strain evidence="18 19">ATCC 58844</strain>
    </source>
</reference>
<evidence type="ECO:0000256" key="14">
    <source>
        <dbReference type="ARBA" id="ARBA00046008"/>
    </source>
</evidence>
<evidence type="ECO:0000256" key="7">
    <source>
        <dbReference type="ARBA" id="ARBA00022873"/>
    </source>
</evidence>
<comment type="catalytic activity">
    <reaction evidence="15">
        <text>N(6),N(6),N(6)-trimethyl-L-lysine + 2-oxoglutarate + O2 = (3S)-3-hydroxy-N(6),N(6),N(6)-trimethyl-L-lysine + succinate + CO2</text>
        <dbReference type="Rhea" id="RHEA:14181"/>
        <dbReference type="ChEBI" id="CHEBI:15379"/>
        <dbReference type="ChEBI" id="CHEBI:16526"/>
        <dbReference type="ChEBI" id="CHEBI:16810"/>
        <dbReference type="ChEBI" id="CHEBI:30031"/>
        <dbReference type="ChEBI" id="CHEBI:58100"/>
        <dbReference type="ChEBI" id="CHEBI:141499"/>
        <dbReference type="EC" id="1.14.11.8"/>
    </reaction>
</comment>
<dbReference type="EC" id="1.14.11.8" evidence="5"/>
<dbReference type="GeneID" id="28723250"/>
<dbReference type="Pfam" id="PF02668">
    <property type="entry name" value="TauD"/>
    <property type="match status" value="1"/>
</dbReference>
<keyword evidence="9" id="KW-0560">Oxidoreductase</keyword>
<evidence type="ECO:0000259" key="17">
    <source>
        <dbReference type="Pfam" id="PF06155"/>
    </source>
</evidence>
<keyword evidence="7" id="KW-0124">Carnitine biosynthesis</keyword>
<dbReference type="InterPro" id="IPR003819">
    <property type="entry name" value="TauD/TfdA-like"/>
</dbReference>
<comment type="function">
    <text evidence="14">Converts trimethyllysine (TML) into hydroxytrimethyllysine (HTML).</text>
</comment>
<evidence type="ECO:0000256" key="12">
    <source>
        <dbReference type="ARBA" id="ARBA00031778"/>
    </source>
</evidence>
<evidence type="ECO:0000256" key="5">
    <source>
        <dbReference type="ARBA" id="ARBA00012267"/>
    </source>
</evidence>
<dbReference type="AlphaFoldDB" id="A0A0X8HRD3"/>
<comment type="pathway">
    <text evidence="3">Amine and polyamine biosynthesis; carnitine biosynthesis.</text>
</comment>
<dbReference type="NCBIfam" id="TIGR02410">
    <property type="entry name" value="carnitine_TMLD"/>
    <property type="match status" value="1"/>
</dbReference>
<feature type="domain" description="Gamma-butyrobetaine hydroxylase-like N-terminal" evidence="17">
    <location>
        <begin position="17"/>
        <end position="105"/>
    </location>
</feature>
<name>A0A0X8HRD3_9SACH</name>
<dbReference type="GO" id="GO:0005506">
    <property type="term" value="F:iron ion binding"/>
    <property type="evidence" value="ECO:0007669"/>
    <property type="project" value="InterPro"/>
</dbReference>
<evidence type="ECO:0000256" key="13">
    <source>
        <dbReference type="ARBA" id="ARBA00032283"/>
    </source>
</evidence>
<dbReference type="RefSeq" id="XP_017987014.1">
    <property type="nucleotide sequence ID" value="XM_018131098.1"/>
</dbReference>
<keyword evidence="19" id="KW-1185">Reference proteome</keyword>
<evidence type="ECO:0000313" key="19">
    <source>
        <dbReference type="Proteomes" id="UP000243052"/>
    </source>
</evidence>
<dbReference type="PANTHER" id="PTHR10696:SF51">
    <property type="entry name" value="TRIMETHYLLYSINE DIOXYGENASE, MITOCHONDRIAL"/>
    <property type="match status" value="1"/>
</dbReference>
<dbReference type="InterPro" id="IPR042098">
    <property type="entry name" value="TauD-like_sf"/>
</dbReference>
<accession>A0A0X8HRD3</accession>
<evidence type="ECO:0000256" key="15">
    <source>
        <dbReference type="ARBA" id="ARBA00049334"/>
    </source>
</evidence>
<dbReference type="GO" id="GO:0005739">
    <property type="term" value="C:mitochondrion"/>
    <property type="evidence" value="ECO:0007669"/>
    <property type="project" value="TreeGrafter"/>
</dbReference>
<sequence>MRIVNIDSRPLIFESYVILEFEQSVTSTFHWIYLRDNCTCSCCLYPDTAQRCLDTFNELPWDIDPYDDRTSETAKSLAEFKITDDGDLEIKWPDSHMSVFSPEWLVNHSYDPPVPAKAVALALPDKVHWDKALFDELTGSGDHFNTDFNDLEHSLTDVLLEIYRYGFTFIKNVPVSIEATEHVSKLISIIRPSHYDTGVWQFTSDLAKKDTAYTTLSIDMHTDGNYWYELPGLQLFHLLEHSNGEGGHTRIVDVAKVVDKLRDLAATDKSWETTYKVLTQHKLGFHQSGETNCIFYQEAYPTLTLSQNGELQQCRWNTSDRAPQIVSRDFTVPQIYEALFRFNSLINDPKNSVTFQLSPGTILVFDNWRVLHARTAFTGRRRLCGSYLTRDDFIARLRALLFKRDQILNVSYA</sequence>
<evidence type="ECO:0000256" key="8">
    <source>
        <dbReference type="ARBA" id="ARBA00022964"/>
    </source>
</evidence>
<comment type="cofactor">
    <cofactor evidence="1">
        <name>Fe(2+)</name>
        <dbReference type="ChEBI" id="CHEBI:29033"/>
    </cofactor>
</comment>
<protein>
    <recommendedName>
        <fullName evidence="5">trimethyllysine dioxygenase</fullName>
        <ecNumber evidence="5">1.14.11.8</ecNumber>
    </recommendedName>
    <alternativeName>
        <fullName evidence="12">Epsilon-trimethyllysine 2-oxoglutarate dioxygenase</fullName>
    </alternativeName>
    <alternativeName>
        <fullName evidence="11">TML hydroxylase</fullName>
    </alternativeName>
    <alternativeName>
        <fullName evidence="13">TML-alpha-ketoglutarate dioxygenase</fullName>
    </alternativeName>
</protein>